<dbReference type="PANTHER" id="PTHR41299">
    <property type="entry name" value="THIAMINE PYROPHOSPHOKINASE"/>
    <property type="match status" value="1"/>
</dbReference>
<dbReference type="InterPro" id="IPR036759">
    <property type="entry name" value="TPK_catalytic_sf"/>
</dbReference>
<dbReference type="Proteomes" id="UP000051739">
    <property type="component" value="Unassembled WGS sequence"/>
</dbReference>
<dbReference type="InterPro" id="IPR007371">
    <property type="entry name" value="TPK_catalytic"/>
</dbReference>
<dbReference type="InterPro" id="IPR053149">
    <property type="entry name" value="TPK"/>
</dbReference>
<keyword evidence="2" id="KW-0547">Nucleotide-binding</keyword>
<evidence type="ECO:0000256" key="3">
    <source>
        <dbReference type="ARBA" id="ARBA00022777"/>
    </source>
</evidence>
<evidence type="ECO:0000256" key="5">
    <source>
        <dbReference type="NCBIfam" id="TIGR01378"/>
    </source>
</evidence>
<dbReference type="GO" id="GO:0004788">
    <property type="term" value="F:thiamine diphosphokinase activity"/>
    <property type="evidence" value="ECO:0007669"/>
    <property type="project" value="UniProtKB-UniRule"/>
</dbReference>
<evidence type="ECO:0000256" key="2">
    <source>
        <dbReference type="ARBA" id="ARBA00022741"/>
    </source>
</evidence>
<evidence type="ECO:0000256" key="4">
    <source>
        <dbReference type="ARBA" id="ARBA00022840"/>
    </source>
</evidence>
<dbReference type="CDD" id="cd07995">
    <property type="entry name" value="TPK"/>
    <property type="match status" value="1"/>
</dbReference>
<protein>
    <recommendedName>
        <fullName evidence="5">Thiamine diphosphokinase</fullName>
        <ecNumber evidence="5">2.7.6.2</ecNumber>
    </recommendedName>
</protein>
<dbReference type="Pfam" id="PF04263">
    <property type="entry name" value="TPK_catalytic"/>
    <property type="match status" value="1"/>
</dbReference>
<keyword evidence="8" id="KW-1185">Reference proteome</keyword>
<dbReference type="RefSeq" id="WP_056937682.1">
    <property type="nucleotide sequence ID" value="NZ_AZFN01000018.1"/>
</dbReference>
<dbReference type="EMBL" id="AZFN01000018">
    <property type="protein sequence ID" value="KRM01400.1"/>
    <property type="molecule type" value="Genomic_DNA"/>
</dbReference>
<keyword evidence="4" id="KW-0067">ATP-binding</keyword>
<dbReference type="Pfam" id="PF04265">
    <property type="entry name" value="TPK_B1_binding"/>
    <property type="match status" value="1"/>
</dbReference>
<dbReference type="Gene3D" id="3.40.50.10240">
    <property type="entry name" value="Thiamin pyrophosphokinase, catalytic domain"/>
    <property type="match status" value="1"/>
</dbReference>
<dbReference type="GO" id="GO:0016301">
    <property type="term" value="F:kinase activity"/>
    <property type="evidence" value="ECO:0007669"/>
    <property type="project" value="UniProtKB-KW"/>
</dbReference>
<dbReference type="PANTHER" id="PTHR41299:SF1">
    <property type="entry name" value="THIAMINE PYROPHOSPHOKINASE"/>
    <property type="match status" value="1"/>
</dbReference>
<dbReference type="EC" id="2.7.6.2" evidence="5"/>
<dbReference type="PATRIC" id="fig|1423749.3.peg.661"/>
<dbReference type="SUPFAM" id="SSF63999">
    <property type="entry name" value="Thiamin pyrophosphokinase, catalytic domain"/>
    <property type="match status" value="1"/>
</dbReference>
<keyword evidence="3" id="KW-0418">Kinase</keyword>
<dbReference type="AlphaFoldDB" id="A0A0R1V7C0"/>
<keyword evidence="1" id="KW-0808">Transferase</keyword>
<dbReference type="SMART" id="SM00983">
    <property type="entry name" value="TPK_B1_binding"/>
    <property type="match status" value="1"/>
</dbReference>
<organism evidence="7 8">
    <name type="scientific">Limosilactobacillus gastricus DSM 16045</name>
    <dbReference type="NCBI Taxonomy" id="1423749"/>
    <lineage>
        <taxon>Bacteria</taxon>
        <taxon>Bacillati</taxon>
        <taxon>Bacillota</taxon>
        <taxon>Bacilli</taxon>
        <taxon>Lactobacillales</taxon>
        <taxon>Lactobacillaceae</taxon>
        <taxon>Limosilactobacillus</taxon>
    </lineage>
</organism>
<dbReference type="GO" id="GO:0006772">
    <property type="term" value="P:thiamine metabolic process"/>
    <property type="evidence" value="ECO:0007669"/>
    <property type="project" value="UniProtKB-UniRule"/>
</dbReference>
<evidence type="ECO:0000313" key="8">
    <source>
        <dbReference type="Proteomes" id="UP000051739"/>
    </source>
</evidence>
<dbReference type="InterPro" id="IPR006282">
    <property type="entry name" value="Thi_PPkinase"/>
</dbReference>
<dbReference type="GO" id="GO:0005524">
    <property type="term" value="F:ATP binding"/>
    <property type="evidence" value="ECO:0007669"/>
    <property type="project" value="UniProtKB-KW"/>
</dbReference>
<name>A0A0R1V7C0_9LACO</name>
<dbReference type="NCBIfam" id="TIGR01378">
    <property type="entry name" value="thi_PPkinase"/>
    <property type="match status" value="1"/>
</dbReference>
<reference evidence="7 8" key="1">
    <citation type="journal article" date="2015" name="Genome Announc.">
        <title>Expanding the biotechnology potential of lactobacilli through comparative genomics of 213 strains and associated genera.</title>
        <authorList>
            <person name="Sun Z."/>
            <person name="Harris H.M."/>
            <person name="McCann A."/>
            <person name="Guo C."/>
            <person name="Argimon S."/>
            <person name="Zhang W."/>
            <person name="Yang X."/>
            <person name="Jeffery I.B."/>
            <person name="Cooney J.C."/>
            <person name="Kagawa T.F."/>
            <person name="Liu W."/>
            <person name="Song Y."/>
            <person name="Salvetti E."/>
            <person name="Wrobel A."/>
            <person name="Rasinkangas P."/>
            <person name="Parkhill J."/>
            <person name="Rea M.C."/>
            <person name="O'Sullivan O."/>
            <person name="Ritari J."/>
            <person name="Douillard F.P."/>
            <person name="Paul Ross R."/>
            <person name="Yang R."/>
            <person name="Briner A.E."/>
            <person name="Felis G.E."/>
            <person name="de Vos W.M."/>
            <person name="Barrangou R."/>
            <person name="Klaenhammer T.R."/>
            <person name="Caufield P.W."/>
            <person name="Cui Y."/>
            <person name="Zhang H."/>
            <person name="O'Toole P.W."/>
        </authorList>
    </citation>
    <scope>NUCLEOTIDE SEQUENCE [LARGE SCALE GENOMIC DNA]</scope>
    <source>
        <strain evidence="7 8">DSM 16045</strain>
    </source>
</reference>
<accession>A0A0R1V7C0</accession>
<gene>
    <name evidence="7" type="ORF">FC60_GL000657</name>
</gene>
<evidence type="ECO:0000256" key="1">
    <source>
        <dbReference type="ARBA" id="ARBA00022679"/>
    </source>
</evidence>
<dbReference type="GO" id="GO:0030975">
    <property type="term" value="F:thiamine binding"/>
    <property type="evidence" value="ECO:0007669"/>
    <property type="project" value="InterPro"/>
</dbReference>
<sequence length="216" mass="24498">MGRVVNILVGGPEHLVPYTDFARLDGLWIGVDLGATRLIDHQIIPDIAVGDFDSSDDQQFKRVKELVSDVRFYPPEIKTEDTDTQLAIRIALELGADQIRLYGATGGRLDQYLANLYTVLMPQYRPALAKLAMIDRGNHITWYEPGTYQINRLPEMRYLAFVNLTPVTGLTLPDEKYQLHDYNATFPISWSSNEFVGNQAHFSFETGVMMVIQSRD</sequence>
<evidence type="ECO:0000259" key="6">
    <source>
        <dbReference type="SMART" id="SM00983"/>
    </source>
</evidence>
<proteinExistence type="predicted"/>
<dbReference type="GO" id="GO:0009229">
    <property type="term" value="P:thiamine diphosphate biosynthetic process"/>
    <property type="evidence" value="ECO:0007669"/>
    <property type="project" value="InterPro"/>
</dbReference>
<comment type="caution">
    <text evidence="7">The sequence shown here is derived from an EMBL/GenBank/DDBJ whole genome shotgun (WGS) entry which is preliminary data.</text>
</comment>
<feature type="domain" description="Thiamin pyrophosphokinase thiamin-binding" evidence="6">
    <location>
        <begin position="146"/>
        <end position="210"/>
    </location>
</feature>
<evidence type="ECO:0000313" key="7">
    <source>
        <dbReference type="EMBL" id="KRM01400.1"/>
    </source>
</evidence>
<dbReference type="InterPro" id="IPR007373">
    <property type="entry name" value="Thiamin_PyroPKinase_B1-bd"/>
</dbReference>